<dbReference type="Gene3D" id="3.50.50.60">
    <property type="entry name" value="FAD/NAD(P)-binding domain"/>
    <property type="match status" value="2"/>
</dbReference>
<dbReference type="EMBL" id="CP000542">
    <property type="protein sequence ID" value="ABM58484.1"/>
    <property type="molecule type" value="Genomic_DNA"/>
</dbReference>
<dbReference type="InterPro" id="IPR007419">
    <property type="entry name" value="BFD-like_2Fe2S-bd_dom"/>
</dbReference>
<proteinExistence type="predicted"/>
<evidence type="ECO:0000259" key="3">
    <source>
        <dbReference type="Pfam" id="PF07992"/>
    </source>
</evidence>
<gene>
    <name evidence="4" type="ordered locus">Veis_2742</name>
</gene>
<dbReference type="AlphaFoldDB" id="A1WLH7"/>
<dbReference type="InterPro" id="IPR023753">
    <property type="entry name" value="FAD/NAD-binding_dom"/>
</dbReference>
<reference evidence="5" key="1">
    <citation type="submission" date="2006-12" db="EMBL/GenBank/DDBJ databases">
        <title>Complete sequence of chromosome 1 of Verminephrobacter eiseniae EF01-2.</title>
        <authorList>
            <person name="Copeland A."/>
            <person name="Lucas S."/>
            <person name="Lapidus A."/>
            <person name="Barry K."/>
            <person name="Detter J.C."/>
            <person name="Glavina del Rio T."/>
            <person name="Dalin E."/>
            <person name="Tice H."/>
            <person name="Pitluck S."/>
            <person name="Chertkov O."/>
            <person name="Brettin T."/>
            <person name="Bruce D."/>
            <person name="Han C."/>
            <person name="Tapia R."/>
            <person name="Gilna P."/>
            <person name="Schmutz J."/>
            <person name="Larimer F."/>
            <person name="Land M."/>
            <person name="Hauser L."/>
            <person name="Kyrpides N."/>
            <person name="Kim E."/>
            <person name="Stahl D."/>
            <person name="Richardson P."/>
        </authorList>
    </citation>
    <scope>NUCLEOTIDE SEQUENCE [LARGE SCALE GENOMIC DNA]</scope>
    <source>
        <strain evidence="5">EF01-2</strain>
    </source>
</reference>
<feature type="domain" description="FAD/NAD(P)-binding" evidence="3">
    <location>
        <begin position="18"/>
        <end position="345"/>
    </location>
</feature>
<protein>
    <submittedName>
        <fullName evidence="4">BFD domain protein (2Fe-2S)-binding domain protein</fullName>
    </submittedName>
</protein>
<dbReference type="GO" id="GO:0016491">
    <property type="term" value="F:oxidoreductase activity"/>
    <property type="evidence" value="ECO:0007669"/>
    <property type="project" value="UniProtKB-KW"/>
</dbReference>
<evidence type="ECO:0000313" key="4">
    <source>
        <dbReference type="EMBL" id="ABM58484.1"/>
    </source>
</evidence>
<dbReference type="eggNOG" id="COG0446">
    <property type="taxonomic scope" value="Bacteria"/>
</dbReference>
<dbReference type="PIRSF" id="PIRSF037495">
    <property type="entry name" value="Opine_OX_OoxA/HcnB"/>
    <property type="match status" value="1"/>
</dbReference>
<sequence length="493" mass="51977">MAERAESAAAAGAQAPAFDLIIVGAGPAGLSAALTAARHGLAVVVVDEQHDAGGQIFRQPPPTFCSPPSSAFDSYAFGAPLLEHARRCRAIQWRLGTTAWGVFTPPCQGRVQVAIAGTGAGDSELLEARALLIATGAYDLPVAFAGWTLPGVMSAGGMQTLLKSQFLRAGKRFVLAGSHPLLLLVADALVQAGGEILELAIARTRPALQELLAGWRAAPGHWRLLAQSAKALRNLRRHRVPIRFGTLVLRADGDPAVEQVTLGSVDSAWQVQPGTERVLQADTLVIGYGLLAASELARQAGCAVHWRPAAGGWVVRHDEQMRTSVERVCVAGEPAGVGGAEVAFLQGRLAALGIAATLHGQEPSPTLARAMRQTARALGKARRWSDLVLRLFEPRLDALARLASDDTLVCRCEEVTAGSIREFLADNPHVSDVNSVKLGCRSGMGYCQGRYCQHSVAQLLAQARQTGIEHLGVFTAQAPIKPVPAGALARLKA</sequence>
<organism evidence="4 5">
    <name type="scientific">Verminephrobacter eiseniae (strain EF01-2)</name>
    <dbReference type="NCBI Taxonomy" id="391735"/>
    <lineage>
        <taxon>Bacteria</taxon>
        <taxon>Pseudomonadati</taxon>
        <taxon>Pseudomonadota</taxon>
        <taxon>Betaproteobacteria</taxon>
        <taxon>Burkholderiales</taxon>
        <taxon>Comamonadaceae</taxon>
        <taxon>Verminephrobacter</taxon>
    </lineage>
</organism>
<name>A1WLH7_VEREI</name>
<dbReference type="InterPro" id="IPR041854">
    <property type="entry name" value="BFD-like_2Fe2S-bd_dom_sf"/>
</dbReference>
<dbReference type="PANTHER" id="PTHR42949">
    <property type="entry name" value="ANAEROBIC GLYCEROL-3-PHOSPHATE DEHYDROGENASE SUBUNIT B"/>
    <property type="match status" value="1"/>
</dbReference>
<dbReference type="InterPro" id="IPR051691">
    <property type="entry name" value="Metab_Enz_Cyan_OpOx_G3PDH"/>
</dbReference>
<dbReference type="Pfam" id="PF04324">
    <property type="entry name" value="Fer2_BFD"/>
    <property type="match status" value="1"/>
</dbReference>
<dbReference type="RefSeq" id="WP_011810482.1">
    <property type="nucleotide sequence ID" value="NC_008786.1"/>
</dbReference>
<dbReference type="PRINTS" id="PR00411">
    <property type="entry name" value="PNDRDTASEI"/>
</dbReference>
<dbReference type="HOGENOM" id="CLU_030705_1_2_4"/>
<dbReference type="Pfam" id="PF07992">
    <property type="entry name" value="Pyr_redox_2"/>
    <property type="match status" value="1"/>
</dbReference>
<feature type="domain" description="BFD-like [2Fe-2S]-binding" evidence="2">
    <location>
        <begin position="408"/>
        <end position="461"/>
    </location>
</feature>
<dbReference type="STRING" id="391735.Veis_2742"/>
<dbReference type="SUPFAM" id="SSF51905">
    <property type="entry name" value="FAD/NAD(P)-binding domain"/>
    <property type="match status" value="1"/>
</dbReference>
<dbReference type="GeneID" id="76461248"/>
<dbReference type="CDD" id="cd19946">
    <property type="entry name" value="GlpA-like_Fer2_BFD-like"/>
    <property type="match status" value="1"/>
</dbReference>
<dbReference type="InterPro" id="IPR017224">
    <property type="entry name" value="Opine_Oxase_asu/HCN_bsu"/>
</dbReference>
<dbReference type="PRINTS" id="PR00368">
    <property type="entry name" value="FADPNR"/>
</dbReference>
<dbReference type="PANTHER" id="PTHR42949:SF3">
    <property type="entry name" value="ANAEROBIC GLYCEROL-3-PHOSPHATE DEHYDROGENASE SUBUNIT B"/>
    <property type="match status" value="1"/>
</dbReference>
<dbReference type="Gene3D" id="1.10.10.1100">
    <property type="entry name" value="BFD-like [2Fe-2S]-binding domain"/>
    <property type="match status" value="1"/>
</dbReference>
<dbReference type="OrthoDB" id="9801699at2"/>
<accession>A1WLH7</accession>
<dbReference type="Proteomes" id="UP000000374">
    <property type="component" value="Chromosome"/>
</dbReference>
<dbReference type="KEGG" id="vei:Veis_2742"/>
<keyword evidence="5" id="KW-1185">Reference proteome</keyword>
<evidence type="ECO:0000259" key="2">
    <source>
        <dbReference type="Pfam" id="PF04324"/>
    </source>
</evidence>
<dbReference type="InterPro" id="IPR036188">
    <property type="entry name" value="FAD/NAD-bd_sf"/>
</dbReference>
<evidence type="ECO:0000313" key="5">
    <source>
        <dbReference type="Proteomes" id="UP000000374"/>
    </source>
</evidence>
<evidence type="ECO:0000256" key="1">
    <source>
        <dbReference type="ARBA" id="ARBA00023002"/>
    </source>
</evidence>
<keyword evidence="1" id="KW-0560">Oxidoreductase</keyword>